<organism evidence="2 3">
    <name type="scientific">Diversispora epigaea</name>
    <dbReference type="NCBI Taxonomy" id="1348612"/>
    <lineage>
        <taxon>Eukaryota</taxon>
        <taxon>Fungi</taxon>
        <taxon>Fungi incertae sedis</taxon>
        <taxon>Mucoromycota</taxon>
        <taxon>Glomeromycotina</taxon>
        <taxon>Glomeromycetes</taxon>
        <taxon>Diversisporales</taxon>
        <taxon>Diversisporaceae</taxon>
        <taxon>Diversispora</taxon>
    </lineage>
</organism>
<dbReference type="Proteomes" id="UP000266861">
    <property type="component" value="Unassembled WGS sequence"/>
</dbReference>
<protein>
    <submittedName>
        <fullName evidence="2">Uncharacterized protein</fullName>
    </submittedName>
</protein>
<dbReference type="AlphaFoldDB" id="A0A397JHM0"/>
<feature type="compositionally biased region" description="Low complexity" evidence="1">
    <location>
        <begin position="22"/>
        <end position="31"/>
    </location>
</feature>
<proteinExistence type="predicted"/>
<reference evidence="2 3" key="1">
    <citation type="submission" date="2018-08" db="EMBL/GenBank/DDBJ databases">
        <title>Genome and evolution of the arbuscular mycorrhizal fungus Diversispora epigaea (formerly Glomus versiforme) and its bacterial endosymbionts.</title>
        <authorList>
            <person name="Sun X."/>
            <person name="Fei Z."/>
            <person name="Harrison M."/>
        </authorList>
    </citation>
    <scope>NUCLEOTIDE SEQUENCE [LARGE SCALE GENOMIC DNA]</scope>
    <source>
        <strain evidence="2 3">IT104</strain>
    </source>
</reference>
<evidence type="ECO:0000313" key="3">
    <source>
        <dbReference type="Proteomes" id="UP000266861"/>
    </source>
</evidence>
<evidence type="ECO:0000313" key="2">
    <source>
        <dbReference type="EMBL" id="RHZ87521.1"/>
    </source>
</evidence>
<comment type="caution">
    <text evidence="2">The sequence shown here is derived from an EMBL/GenBank/DDBJ whole genome shotgun (WGS) entry which is preliminary data.</text>
</comment>
<name>A0A397JHM0_9GLOM</name>
<gene>
    <name evidence="2" type="ORF">Glove_33g301</name>
</gene>
<dbReference type="EMBL" id="PQFF01000031">
    <property type="protein sequence ID" value="RHZ87521.1"/>
    <property type="molecule type" value="Genomic_DNA"/>
</dbReference>
<keyword evidence="3" id="KW-1185">Reference proteome</keyword>
<feature type="region of interest" description="Disordered" evidence="1">
    <location>
        <begin position="1"/>
        <end position="59"/>
    </location>
</feature>
<evidence type="ECO:0000256" key="1">
    <source>
        <dbReference type="SAM" id="MobiDB-lite"/>
    </source>
</evidence>
<feature type="compositionally biased region" description="Polar residues" evidence="1">
    <location>
        <begin position="1"/>
        <end position="21"/>
    </location>
</feature>
<accession>A0A397JHM0</accession>
<sequence>MYENPQANNHKNRIKYTNTATNPSSSLQNKSSKNKSTRENNTNKKFANRGNEGEKLAMLRNQKLENFRMI</sequence>